<sequence>MYNHKGRPSKLWEEADPNWSPTLLLGYSSKHGDPARHDRSVRWQFQKEAAQAKHRADAAATESTIRDSPGVVAASLVSSLPVEDEVGIEDGETAPNKLELLVFSPRSNTHLAGKRSTKEHLLLMWSKPASSDFTFNQVEVLDTPPPYFDARWSRSSPCSDA</sequence>
<gene>
    <name evidence="1" type="ORF">HPB50_011522</name>
</gene>
<comment type="caution">
    <text evidence="1">The sequence shown here is derived from an EMBL/GenBank/DDBJ whole genome shotgun (WGS) entry which is preliminary data.</text>
</comment>
<reference evidence="1" key="1">
    <citation type="submission" date="2020-05" db="EMBL/GenBank/DDBJ databases">
        <title>Large-scale comparative analyses of tick genomes elucidate their genetic diversity and vector capacities.</title>
        <authorList>
            <person name="Jia N."/>
            <person name="Wang J."/>
            <person name="Shi W."/>
            <person name="Du L."/>
            <person name="Sun Y."/>
            <person name="Zhan W."/>
            <person name="Jiang J."/>
            <person name="Wang Q."/>
            <person name="Zhang B."/>
            <person name="Ji P."/>
            <person name="Sakyi L.B."/>
            <person name="Cui X."/>
            <person name="Yuan T."/>
            <person name="Jiang B."/>
            <person name="Yang W."/>
            <person name="Lam T.T.-Y."/>
            <person name="Chang Q."/>
            <person name="Ding S."/>
            <person name="Wang X."/>
            <person name="Zhu J."/>
            <person name="Ruan X."/>
            <person name="Zhao L."/>
            <person name="Wei J."/>
            <person name="Que T."/>
            <person name="Du C."/>
            <person name="Cheng J."/>
            <person name="Dai P."/>
            <person name="Han X."/>
            <person name="Huang E."/>
            <person name="Gao Y."/>
            <person name="Liu J."/>
            <person name="Shao H."/>
            <person name="Ye R."/>
            <person name="Li L."/>
            <person name="Wei W."/>
            <person name="Wang X."/>
            <person name="Wang C."/>
            <person name="Yang T."/>
            <person name="Huo Q."/>
            <person name="Li W."/>
            <person name="Guo W."/>
            <person name="Chen H."/>
            <person name="Zhou L."/>
            <person name="Ni X."/>
            <person name="Tian J."/>
            <person name="Zhou Y."/>
            <person name="Sheng Y."/>
            <person name="Liu T."/>
            <person name="Pan Y."/>
            <person name="Xia L."/>
            <person name="Li J."/>
            <person name="Zhao F."/>
            <person name="Cao W."/>
        </authorList>
    </citation>
    <scope>NUCLEOTIDE SEQUENCE</scope>
    <source>
        <strain evidence="1">Hyas-2018</strain>
    </source>
</reference>
<keyword evidence="2" id="KW-1185">Reference proteome</keyword>
<protein>
    <submittedName>
        <fullName evidence="1">Uncharacterized protein</fullName>
    </submittedName>
</protein>
<dbReference type="Proteomes" id="UP000821845">
    <property type="component" value="Chromosome 10"/>
</dbReference>
<dbReference type="EMBL" id="CM023490">
    <property type="protein sequence ID" value="KAH6942897.1"/>
    <property type="molecule type" value="Genomic_DNA"/>
</dbReference>
<evidence type="ECO:0000313" key="2">
    <source>
        <dbReference type="Proteomes" id="UP000821845"/>
    </source>
</evidence>
<organism evidence="1 2">
    <name type="scientific">Hyalomma asiaticum</name>
    <name type="common">Tick</name>
    <dbReference type="NCBI Taxonomy" id="266040"/>
    <lineage>
        <taxon>Eukaryota</taxon>
        <taxon>Metazoa</taxon>
        <taxon>Ecdysozoa</taxon>
        <taxon>Arthropoda</taxon>
        <taxon>Chelicerata</taxon>
        <taxon>Arachnida</taxon>
        <taxon>Acari</taxon>
        <taxon>Parasitiformes</taxon>
        <taxon>Ixodida</taxon>
        <taxon>Ixodoidea</taxon>
        <taxon>Ixodidae</taxon>
        <taxon>Hyalomminae</taxon>
        <taxon>Hyalomma</taxon>
    </lineage>
</organism>
<accession>A0ACB7T9C9</accession>
<proteinExistence type="predicted"/>
<name>A0ACB7T9C9_HYAAI</name>
<evidence type="ECO:0000313" key="1">
    <source>
        <dbReference type="EMBL" id="KAH6942897.1"/>
    </source>
</evidence>